<dbReference type="Proteomes" id="UP000054270">
    <property type="component" value="Unassembled WGS sequence"/>
</dbReference>
<accession>A0A0D2NLK1</accession>
<keyword evidence="2" id="KW-1185">Reference proteome</keyword>
<protein>
    <submittedName>
        <fullName evidence="1">Uncharacterized protein</fullName>
    </submittedName>
</protein>
<gene>
    <name evidence="1" type="ORF">HYPSUDRAFT_1015619</name>
</gene>
<reference evidence="2" key="1">
    <citation type="submission" date="2014-04" db="EMBL/GenBank/DDBJ databases">
        <title>Evolutionary Origins and Diversification of the Mycorrhizal Mutualists.</title>
        <authorList>
            <consortium name="DOE Joint Genome Institute"/>
            <consortium name="Mycorrhizal Genomics Consortium"/>
            <person name="Kohler A."/>
            <person name="Kuo A."/>
            <person name="Nagy L.G."/>
            <person name="Floudas D."/>
            <person name="Copeland A."/>
            <person name="Barry K.W."/>
            <person name="Cichocki N."/>
            <person name="Veneault-Fourrey C."/>
            <person name="LaButti K."/>
            <person name="Lindquist E.A."/>
            <person name="Lipzen A."/>
            <person name="Lundell T."/>
            <person name="Morin E."/>
            <person name="Murat C."/>
            <person name="Riley R."/>
            <person name="Ohm R."/>
            <person name="Sun H."/>
            <person name="Tunlid A."/>
            <person name="Henrissat B."/>
            <person name="Grigoriev I.V."/>
            <person name="Hibbett D.S."/>
            <person name="Martin F."/>
        </authorList>
    </citation>
    <scope>NUCLEOTIDE SEQUENCE [LARGE SCALE GENOMIC DNA]</scope>
    <source>
        <strain evidence="2">FD-334 SS-4</strain>
    </source>
</reference>
<proteinExistence type="predicted"/>
<evidence type="ECO:0000313" key="1">
    <source>
        <dbReference type="EMBL" id="KJA17546.1"/>
    </source>
</evidence>
<dbReference type="EMBL" id="KN817602">
    <property type="protein sequence ID" value="KJA17546.1"/>
    <property type="molecule type" value="Genomic_DNA"/>
</dbReference>
<dbReference type="AlphaFoldDB" id="A0A0D2NLK1"/>
<evidence type="ECO:0000313" key="2">
    <source>
        <dbReference type="Proteomes" id="UP000054270"/>
    </source>
</evidence>
<sequence>MRMKYIACGILCWMNRRWRSRSLQFLHGFYGASRHGSRDWSRPLTARSLFSNFELRTKTRLHNGRALSPELRKKSPRNTEYPYETICLCVGAAAGSPFGLLKLPASLVVASKDAPFNKTSRLYQIKPRSCT</sequence>
<name>A0A0D2NLK1_HYPSF</name>
<organism evidence="1 2">
    <name type="scientific">Hypholoma sublateritium (strain FD-334 SS-4)</name>
    <dbReference type="NCBI Taxonomy" id="945553"/>
    <lineage>
        <taxon>Eukaryota</taxon>
        <taxon>Fungi</taxon>
        <taxon>Dikarya</taxon>
        <taxon>Basidiomycota</taxon>
        <taxon>Agaricomycotina</taxon>
        <taxon>Agaricomycetes</taxon>
        <taxon>Agaricomycetidae</taxon>
        <taxon>Agaricales</taxon>
        <taxon>Agaricineae</taxon>
        <taxon>Strophariaceae</taxon>
        <taxon>Hypholoma</taxon>
    </lineage>
</organism>